<dbReference type="PANTHER" id="PTHR32114:SF2">
    <property type="entry name" value="ABC TRANSPORTER ABCH.3"/>
    <property type="match status" value="1"/>
</dbReference>
<proteinExistence type="predicted"/>
<reference evidence="3 4" key="1">
    <citation type="submission" date="2014-07" db="EMBL/GenBank/DDBJ databases">
        <title>Genome of Chryseobacterium soli DSM 19298.</title>
        <authorList>
            <person name="Stropko S.J."/>
            <person name="Pipes S.E."/>
            <person name="Newman J."/>
        </authorList>
    </citation>
    <scope>NUCLEOTIDE SEQUENCE [LARGE SCALE GENOMIC DNA]</scope>
    <source>
        <strain evidence="3 4">DSM 19298</strain>
    </source>
</reference>
<comment type="caution">
    <text evidence="3">The sequence shown here is derived from an EMBL/GenBank/DDBJ whole genome shotgun (WGS) entry which is preliminary data.</text>
</comment>
<dbReference type="InterPro" id="IPR027417">
    <property type="entry name" value="P-loop_NTPase"/>
</dbReference>
<dbReference type="GO" id="GO:0006302">
    <property type="term" value="P:double-strand break repair"/>
    <property type="evidence" value="ECO:0007669"/>
    <property type="project" value="InterPro"/>
</dbReference>
<feature type="domain" description="CARD" evidence="2">
    <location>
        <begin position="432"/>
        <end position="483"/>
    </location>
</feature>
<dbReference type="Pfam" id="PF13476">
    <property type="entry name" value="AAA_23"/>
    <property type="match status" value="1"/>
</dbReference>
<keyword evidence="1" id="KW-0175">Coiled coil</keyword>
<evidence type="ECO:0000256" key="1">
    <source>
        <dbReference type="SAM" id="Coils"/>
    </source>
</evidence>
<dbReference type="Pfam" id="PF13558">
    <property type="entry name" value="SbcC_Walker_B"/>
    <property type="match status" value="1"/>
</dbReference>
<keyword evidence="4" id="KW-1185">Reference proteome</keyword>
<evidence type="ECO:0000313" key="4">
    <source>
        <dbReference type="Proteomes" id="UP000028705"/>
    </source>
</evidence>
<evidence type="ECO:0000313" key="3">
    <source>
        <dbReference type="EMBL" id="KFF12908.1"/>
    </source>
</evidence>
<feature type="coiled-coil region" evidence="1">
    <location>
        <begin position="235"/>
        <end position="262"/>
    </location>
</feature>
<dbReference type="RefSeq" id="WP_034710631.1">
    <property type="nucleotide sequence ID" value="NZ_JPRH01000003.1"/>
</dbReference>
<dbReference type="InterPro" id="IPR001315">
    <property type="entry name" value="CARD"/>
</dbReference>
<dbReference type="eggNOG" id="COG0419">
    <property type="taxonomic scope" value="Bacteria"/>
</dbReference>
<dbReference type="PROSITE" id="PS50209">
    <property type="entry name" value="CARD"/>
    <property type="match status" value="1"/>
</dbReference>
<evidence type="ECO:0000259" key="2">
    <source>
        <dbReference type="PROSITE" id="PS50209"/>
    </source>
</evidence>
<dbReference type="OrthoDB" id="9795626at2"/>
<dbReference type="EMBL" id="JPRH01000003">
    <property type="protein sequence ID" value="KFF12908.1"/>
    <property type="molecule type" value="Genomic_DNA"/>
</dbReference>
<feature type="coiled-coil region" evidence="1">
    <location>
        <begin position="835"/>
        <end position="869"/>
    </location>
</feature>
<feature type="coiled-coil region" evidence="1">
    <location>
        <begin position="468"/>
        <end position="495"/>
    </location>
</feature>
<gene>
    <name evidence="3" type="ORF">IW15_08980</name>
</gene>
<dbReference type="AlphaFoldDB" id="A0A086A894"/>
<dbReference type="GO" id="GO:0016887">
    <property type="term" value="F:ATP hydrolysis activity"/>
    <property type="evidence" value="ECO:0007669"/>
    <property type="project" value="InterPro"/>
</dbReference>
<accession>A0A086A894</accession>
<dbReference type="Gene3D" id="3.40.50.300">
    <property type="entry name" value="P-loop containing nucleotide triphosphate hydrolases"/>
    <property type="match status" value="2"/>
</dbReference>
<protein>
    <recommendedName>
        <fullName evidence="2">CARD domain-containing protein</fullName>
    </recommendedName>
</protein>
<dbReference type="STRING" id="445961.IW15_08980"/>
<dbReference type="SUPFAM" id="SSF52540">
    <property type="entry name" value="P-loop containing nucleoside triphosphate hydrolases"/>
    <property type="match status" value="2"/>
</dbReference>
<organism evidence="3 4">
    <name type="scientific">Chryseobacterium soli</name>
    <dbReference type="NCBI Taxonomy" id="445961"/>
    <lineage>
        <taxon>Bacteria</taxon>
        <taxon>Pseudomonadati</taxon>
        <taxon>Bacteroidota</taxon>
        <taxon>Flavobacteriia</taxon>
        <taxon>Flavobacteriales</taxon>
        <taxon>Weeksellaceae</taxon>
        <taxon>Chryseobacterium group</taxon>
        <taxon>Chryseobacterium</taxon>
    </lineage>
</organism>
<name>A0A086A894_9FLAO</name>
<sequence>MKIIAIRTKNLASLEGNTEIDFTAEPLSSAGIFAITGATGAGKSTLLDALCLALYGKTPRYLQAKEMGIEIYDVQGSTISQGDVRGILRDGTAEGLAEVEFIGIDGQQYRATWSVRRARNKAEGSIQSDSVLLKNMTSNFDIPGKKAETYKEIERLVGLNFEQFTRSVLLAQGDFTAFMKANKDEKSSLLEKLTGTHIYSEISKKIFEKYKYEEQQLRDLNIRKEGIITLNEEEITALQTEQAHLEAQITALDKELEILTKEINWHEQLAELQIGRNEAQISLQQATEVQTQAIQRKQKLFQAEQAQKARTWTDALRYTQKQQAEKIKALEIVKESILKLHLKQEGLEKELLASEEELLAKNKLLNDALPLLEEAKKLETLLSEKTVQLTKAKEEFENASAKNSMHQQTLTDQKTKLSTLSADIKILEDWKKDNSDRSAIAENRDVIISKLQDAQKLLDSLLASATISEELQQKIKSKEAEKTGLEVSLKSYQKEWEALKSKYDVQSKELLLLPIEALQLDKSNTDQAVHRTIQAQAHWQLLYSLLTDFKALEQKQIQDQTDYQSKQENFNQITERLSIENTQKETSAKLLQQARLAASENVEMLREGLVDHEPCPVCGSENHPYALHNPQLENVLSTLETTHQANENTHVTTLRLHSSLNQECKSLQQTIQKQQEDLNSKRASIDLKKQEWEKFDIAQIISNIPDSEKAEQMEKQLQELTLKQNDLQNKIQEHSKQKLQLEADKTKLEELKEHIDSITNQIKDNTNALTLYLEQQTATIKEQERGSSALGEIEKMLSPYFVSPDWMEKWKAAPAPFIDRISTFSKKWKESIEELERHNRQHDIISATVKELETQAENMGKDVAEKAEHYNSQHKTYQELQDQRKMIFEGKAAADIELQFKKEVTEVQQKVETFTTEKQQLSIDSTKANTQKDELLAALTTLENDALGAVNTIQKWLDDYNQKYHQHLTQDELYQLLSLSSDWIDTERTALQTIDEEVTKAASIHKERTQLLESHKQKVISERSLSDLTELHRTTKSDTEERKRIKGEINFKLQQDEANKGKIGDLLKSITAQLSITENWGKLNDIIGSADGKKFRQIAQEYTLDALLGYANIHLEILTNRYTIERIPSTLGLQVVDQDMGGEVRTVYSLSGGESFLISLALALGLASLSSSRMKVESLFIDEGFGSLDPATLNIAMDALERLHNQGRKVGVISHVQEMTERIPVQIRVSKMASGRSKVEVVGNY</sequence>
<feature type="coiled-coil region" evidence="1">
    <location>
        <begin position="375"/>
        <end position="409"/>
    </location>
</feature>
<dbReference type="InterPro" id="IPR038729">
    <property type="entry name" value="Rad50/SbcC_AAA"/>
</dbReference>
<dbReference type="Proteomes" id="UP000028705">
    <property type="component" value="Unassembled WGS sequence"/>
</dbReference>
<feature type="coiled-coil region" evidence="1">
    <location>
        <begin position="657"/>
        <end position="768"/>
    </location>
</feature>
<dbReference type="PANTHER" id="PTHR32114">
    <property type="entry name" value="ABC TRANSPORTER ABCH.3"/>
    <property type="match status" value="1"/>
</dbReference>